<feature type="compositionally biased region" description="Basic and acidic residues" evidence="11">
    <location>
        <begin position="207"/>
        <end position="221"/>
    </location>
</feature>
<dbReference type="GO" id="GO:0070530">
    <property type="term" value="F:K63-linked polyubiquitin modification-dependent protein binding"/>
    <property type="evidence" value="ECO:0007669"/>
    <property type="project" value="InterPro"/>
</dbReference>
<dbReference type="GO" id="GO:0042393">
    <property type="term" value="F:histone binding"/>
    <property type="evidence" value="ECO:0007669"/>
    <property type="project" value="TreeGrafter"/>
</dbReference>
<protein>
    <recommendedName>
        <fullName evidence="3">BRCA1-A complex subunit RAP80</fullName>
    </recommendedName>
    <alternativeName>
        <fullName evidence="10">Receptor-associated protein 80</fullName>
    </alternativeName>
    <alternativeName>
        <fullName evidence="9">Ubiquitin interaction motif-containing protein 1</fullName>
    </alternativeName>
</protein>
<accession>A0AAY4BGR9</accession>
<reference evidence="13" key="2">
    <citation type="submission" date="2025-08" db="UniProtKB">
        <authorList>
            <consortium name="Ensembl"/>
        </authorList>
    </citation>
    <scope>IDENTIFICATION</scope>
</reference>
<evidence type="ECO:0000256" key="5">
    <source>
        <dbReference type="ARBA" id="ARBA00022763"/>
    </source>
</evidence>
<keyword evidence="6" id="KW-0156">Chromatin regulator</keyword>
<reference evidence="13 14" key="1">
    <citation type="submission" date="2020-06" db="EMBL/GenBank/DDBJ databases">
        <authorList>
            <consortium name="Wellcome Sanger Institute Data Sharing"/>
        </authorList>
    </citation>
    <scope>NUCLEOTIDE SEQUENCE [LARGE SCALE GENOMIC DNA]</scope>
</reference>
<dbReference type="GO" id="GO:0006325">
    <property type="term" value="P:chromatin organization"/>
    <property type="evidence" value="ECO:0007669"/>
    <property type="project" value="UniProtKB-KW"/>
</dbReference>
<dbReference type="Ensembl" id="ENSDCDT00010020286.1">
    <property type="protein sequence ID" value="ENSDCDP00010019181.1"/>
    <property type="gene ID" value="ENSDCDG00010008691.1"/>
</dbReference>
<name>A0AAY4BGR9_9TELE</name>
<dbReference type="CDD" id="cd20912">
    <property type="entry name" value="AIR_RAP80-like"/>
    <property type="match status" value="1"/>
</dbReference>
<feature type="region of interest" description="Disordered" evidence="11">
    <location>
        <begin position="244"/>
        <end position="300"/>
    </location>
</feature>
<comment type="similarity">
    <text evidence="2">Belongs to the RAP80 family.</text>
</comment>
<dbReference type="GO" id="GO:0006302">
    <property type="term" value="P:double-strand break repair"/>
    <property type="evidence" value="ECO:0007669"/>
    <property type="project" value="InterPro"/>
</dbReference>
<evidence type="ECO:0000256" key="1">
    <source>
        <dbReference type="ARBA" id="ARBA00004123"/>
    </source>
</evidence>
<evidence type="ECO:0000259" key="12">
    <source>
        <dbReference type="Pfam" id="PF18282"/>
    </source>
</evidence>
<feature type="compositionally biased region" description="Acidic residues" evidence="11">
    <location>
        <begin position="542"/>
        <end position="557"/>
    </location>
</feature>
<proteinExistence type="inferred from homology"/>
<evidence type="ECO:0000256" key="7">
    <source>
        <dbReference type="ARBA" id="ARBA00023204"/>
    </source>
</evidence>
<dbReference type="InterPro" id="IPR038868">
    <property type="entry name" value="RAP80"/>
</dbReference>
<dbReference type="InterPro" id="IPR003903">
    <property type="entry name" value="UIM_dom"/>
</dbReference>
<evidence type="ECO:0000256" key="10">
    <source>
        <dbReference type="ARBA" id="ARBA00031558"/>
    </source>
</evidence>
<evidence type="ECO:0000256" key="3">
    <source>
        <dbReference type="ARBA" id="ARBA00021660"/>
    </source>
</evidence>
<feature type="compositionally biased region" description="Basic and acidic residues" evidence="11">
    <location>
        <begin position="36"/>
        <end position="58"/>
    </location>
</feature>
<dbReference type="Proteomes" id="UP000694580">
    <property type="component" value="Chromosome 6"/>
</dbReference>
<comment type="subcellular location">
    <subcellularLocation>
        <location evidence="1">Nucleus</location>
    </subcellularLocation>
</comment>
<feature type="region of interest" description="Disordered" evidence="11">
    <location>
        <begin position="317"/>
        <end position="352"/>
    </location>
</feature>
<keyword evidence="4" id="KW-0677">Repeat</keyword>
<feature type="compositionally biased region" description="Low complexity" evidence="11">
    <location>
        <begin position="79"/>
        <end position="88"/>
    </location>
</feature>
<feature type="region of interest" description="Disordered" evidence="11">
    <location>
        <begin position="539"/>
        <end position="660"/>
    </location>
</feature>
<sequence>MPRRKQTSRGSDNGTPKKQCYENSPLIISDSDENEDGGRGKEVRQSMREMRWRERETRAQMQNMSEEEMLNLAMRLSTEEANSAAQRQQQEEEDAMRKAIAESLHTSPQDTEVSAEPVMPSPRCSQQPQQENGEARAHNHRRKLSYHHQSLVTHGSDVTRHRKTAREDDSPLIQMPDLSQPSPPRSSSSSTVLDFSEGNQFSLSRVTEGHPADTDSQEHPDLQLGSRSSEDLRSALCRRPIHPRWQEQEEGSQTAHDSSQLSSSSRLNKEGPNTEDQAPSAPQCLSPDLAGDPHCHQLPVHKDSAFPHTLVFGHDADSVRKKADREQPLERSSKDNIDGRHKSVTSDNDESCSKGLLDAHEFTSHMVLHLTDDDDDETDDSLKQCVTSSPVFPQERKSALPQPAKLPIPSPPHPQPCISLPAQSSQATPNKLRRAHRKCLNTVPQTHTDNLNPPGQTPPQKQPGTEGTIFYYWGVPFCPRGQDPDSYTGVILSQLEVYEKSLKEARRNSLHKAEWGMPVLPGAPDRPLFSRRRKSRVLRAVEDEEEEDEEREGEDGEEMRVKVGLEGEDREIRVSQSPREEREDELHVVVSSPDTEKSLLLIPEESSDIPEPIRQPELQDSPDEQQAQEEITVCPESQMTEDGTPELMSTSPAQSPAQQECEIMEVEEEGGIGPVSDENMDEADTEETEVERAQMVQCPICMRPFPMSKIELHAAYCSADDRPPSPPAESRSSPGVGTVVTGRRKTRQVTGLSQDSSCSTSRRLVKEKCYICLKYISMPEYSQHVEHCIRLKSGIEKVLPPSIWIFSRFSVIL</sequence>
<dbReference type="GO" id="GO:0070531">
    <property type="term" value="C:BRCA1-A complex"/>
    <property type="evidence" value="ECO:0007669"/>
    <property type="project" value="InterPro"/>
</dbReference>
<keyword evidence="7" id="KW-0234">DNA repair</keyword>
<feature type="region of interest" description="Disordered" evidence="11">
    <location>
        <begin position="720"/>
        <end position="754"/>
    </location>
</feature>
<feature type="region of interest" description="Disordered" evidence="11">
    <location>
        <begin position="206"/>
        <end position="231"/>
    </location>
</feature>
<feature type="compositionally biased region" description="Basic and acidic residues" evidence="11">
    <location>
        <begin position="291"/>
        <end position="300"/>
    </location>
</feature>
<feature type="region of interest" description="Disordered" evidence="11">
    <location>
        <begin position="75"/>
        <end position="193"/>
    </location>
</feature>
<feature type="compositionally biased region" description="Basic and acidic residues" evidence="11">
    <location>
        <begin position="558"/>
        <end position="587"/>
    </location>
</feature>
<feature type="region of interest" description="Disordered" evidence="11">
    <location>
        <begin position="1"/>
        <end position="62"/>
    </location>
</feature>
<gene>
    <name evidence="13" type="primary">LOC114792516</name>
</gene>
<dbReference type="PANTHER" id="PTHR15932:SF2">
    <property type="entry name" value="BRCA1-A COMPLEX SUBUNIT RAP80"/>
    <property type="match status" value="1"/>
</dbReference>
<dbReference type="GeneTree" id="ENSGT00390000007635"/>
<keyword evidence="14" id="KW-1185">Reference proteome</keyword>
<feature type="compositionally biased region" description="Polar residues" evidence="11">
    <location>
        <begin position="123"/>
        <end position="132"/>
    </location>
</feature>
<feature type="region of interest" description="Disordered" evidence="11">
    <location>
        <begin position="443"/>
        <end position="464"/>
    </location>
</feature>
<dbReference type="InterPro" id="IPR040714">
    <property type="entry name" value="RAP80_UIM"/>
</dbReference>
<feature type="domain" description="RAP80 N-terminal" evidence="12">
    <location>
        <begin position="61"/>
        <end position="115"/>
    </location>
</feature>
<reference evidence="13" key="3">
    <citation type="submission" date="2025-09" db="UniProtKB">
        <authorList>
            <consortium name="Ensembl"/>
        </authorList>
    </citation>
    <scope>IDENTIFICATION</scope>
</reference>
<evidence type="ECO:0000256" key="2">
    <source>
        <dbReference type="ARBA" id="ARBA00006465"/>
    </source>
</evidence>
<dbReference type="SMART" id="SM00726">
    <property type="entry name" value="UIM"/>
    <property type="match status" value="2"/>
</dbReference>
<dbReference type="PANTHER" id="PTHR15932">
    <property type="entry name" value="UBIQUITIN INTERACTION MOTIF-CONTAINING PROTEIN 1"/>
    <property type="match status" value="1"/>
</dbReference>
<organism evidence="13 14">
    <name type="scientific">Denticeps clupeoides</name>
    <name type="common">denticle herring</name>
    <dbReference type="NCBI Taxonomy" id="299321"/>
    <lineage>
        <taxon>Eukaryota</taxon>
        <taxon>Metazoa</taxon>
        <taxon>Chordata</taxon>
        <taxon>Craniata</taxon>
        <taxon>Vertebrata</taxon>
        <taxon>Euteleostomi</taxon>
        <taxon>Actinopterygii</taxon>
        <taxon>Neopterygii</taxon>
        <taxon>Teleostei</taxon>
        <taxon>Clupei</taxon>
        <taxon>Clupeiformes</taxon>
        <taxon>Denticipitoidei</taxon>
        <taxon>Denticipitidae</taxon>
        <taxon>Denticeps</taxon>
    </lineage>
</organism>
<dbReference type="GO" id="GO:0045739">
    <property type="term" value="P:positive regulation of DNA repair"/>
    <property type="evidence" value="ECO:0007669"/>
    <property type="project" value="TreeGrafter"/>
</dbReference>
<dbReference type="AlphaFoldDB" id="A0AAY4BGR9"/>
<evidence type="ECO:0000313" key="13">
    <source>
        <dbReference type="Ensembl" id="ENSDCDP00010019181.1"/>
    </source>
</evidence>
<keyword evidence="5" id="KW-0227">DNA damage</keyword>
<evidence type="ECO:0000256" key="8">
    <source>
        <dbReference type="ARBA" id="ARBA00023242"/>
    </source>
</evidence>
<evidence type="ECO:0000256" key="4">
    <source>
        <dbReference type="ARBA" id="ARBA00022737"/>
    </source>
</evidence>
<feature type="compositionally biased region" description="Polar residues" evidence="11">
    <location>
        <begin position="628"/>
        <end position="658"/>
    </location>
</feature>
<evidence type="ECO:0000256" key="9">
    <source>
        <dbReference type="ARBA" id="ARBA00029973"/>
    </source>
</evidence>
<keyword evidence="8" id="KW-0539">Nucleus</keyword>
<evidence type="ECO:0000256" key="11">
    <source>
        <dbReference type="SAM" id="MobiDB-lite"/>
    </source>
</evidence>
<evidence type="ECO:0000256" key="6">
    <source>
        <dbReference type="ARBA" id="ARBA00022853"/>
    </source>
</evidence>
<dbReference type="Gene3D" id="6.10.250.1800">
    <property type="match status" value="1"/>
</dbReference>
<dbReference type="Pfam" id="PF18282">
    <property type="entry name" value="RAP80_UIM"/>
    <property type="match status" value="1"/>
</dbReference>
<evidence type="ECO:0000313" key="14">
    <source>
        <dbReference type="Proteomes" id="UP000694580"/>
    </source>
</evidence>
<feature type="compositionally biased region" description="Basic and acidic residues" evidence="11">
    <location>
        <begin position="317"/>
        <end position="341"/>
    </location>
</feature>